<gene>
    <name evidence="3" type="ORF">ACFQ4A_01835</name>
</gene>
<name>A0ABW3ZQ02_9BACI</name>
<evidence type="ECO:0000256" key="1">
    <source>
        <dbReference type="ARBA" id="ARBA00022500"/>
    </source>
</evidence>
<keyword evidence="1" id="KW-0145">Chemotaxis</keyword>
<dbReference type="Proteomes" id="UP001597178">
    <property type="component" value="Unassembled WGS sequence"/>
</dbReference>
<dbReference type="PANTHER" id="PTHR39452">
    <property type="entry name" value="CHEY-P PHOSPHATASE CHEX"/>
    <property type="match status" value="1"/>
</dbReference>
<dbReference type="InterPro" id="IPR028976">
    <property type="entry name" value="CheC-like_sf"/>
</dbReference>
<dbReference type="PANTHER" id="PTHR39452:SF1">
    <property type="entry name" value="CHEY-P PHOSPHATASE CHEX"/>
    <property type="match status" value="1"/>
</dbReference>
<protein>
    <submittedName>
        <fullName evidence="3">Chemotaxis protein CheX</fullName>
    </submittedName>
</protein>
<organism evidence="3 4">
    <name type="scientific">Lentibacillus salinarum</name>
    <dbReference type="NCBI Taxonomy" id="446820"/>
    <lineage>
        <taxon>Bacteria</taxon>
        <taxon>Bacillati</taxon>
        <taxon>Bacillota</taxon>
        <taxon>Bacilli</taxon>
        <taxon>Bacillales</taxon>
        <taxon>Bacillaceae</taxon>
        <taxon>Lentibacillus</taxon>
    </lineage>
</organism>
<reference evidence="4" key="1">
    <citation type="journal article" date="2019" name="Int. J. Syst. Evol. Microbiol.">
        <title>The Global Catalogue of Microorganisms (GCM) 10K type strain sequencing project: providing services to taxonomists for standard genome sequencing and annotation.</title>
        <authorList>
            <consortium name="The Broad Institute Genomics Platform"/>
            <consortium name="The Broad Institute Genome Sequencing Center for Infectious Disease"/>
            <person name="Wu L."/>
            <person name="Ma J."/>
        </authorList>
    </citation>
    <scope>NUCLEOTIDE SEQUENCE [LARGE SCALE GENOMIC DNA]</scope>
    <source>
        <strain evidence="4">CCUG 54822</strain>
    </source>
</reference>
<evidence type="ECO:0000313" key="4">
    <source>
        <dbReference type="Proteomes" id="UP001597178"/>
    </source>
</evidence>
<dbReference type="Gene3D" id="3.40.1550.10">
    <property type="entry name" value="CheC-like"/>
    <property type="match status" value="1"/>
</dbReference>
<dbReference type="EMBL" id="JBHTNH010000002">
    <property type="protein sequence ID" value="MFD1360416.1"/>
    <property type="molecule type" value="Genomic_DNA"/>
</dbReference>
<evidence type="ECO:0000313" key="3">
    <source>
        <dbReference type="EMBL" id="MFD1360416.1"/>
    </source>
</evidence>
<dbReference type="CDD" id="cd17906">
    <property type="entry name" value="CheX"/>
    <property type="match status" value="1"/>
</dbReference>
<dbReference type="SUPFAM" id="SSF103039">
    <property type="entry name" value="CheC-like"/>
    <property type="match status" value="1"/>
</dbReference>
<evidence type="ECO:0000259" key="2">
    <source>
        <dbReference type="Pfam" id="PF13690"/>
    </source>
</evidence>
<comment type="caution">
    <text evidence="3">The sequence shown here is derived from an EMBL/GenBank/DDBJ whole genome shotgun (WGS) entry which is preliminary data.</text>
</comment>
<proteinExistence type="predicted"/>
<feature type="domain" description="Chemotaxis phosphatase CheX-like" evidence="2">
    <location>
        <begin position="48"/>
        <end position="125"/>
    </location>
</feature>
<dbReference type="Pfam" id="PF13690">
    <property type="entry name" value="CheX"/>
    <property type="match status" value="1"/>
</dbReference>
<accession>A0ABW3ZQ02</accession>
<keyword evidence="4" id="KW-1185">Reference proteome</keyword>
<dbReference type="InterPro" id="IPR038756">
    <property type="entry name" value="CheX-like"/>
</dbReference>
<dbReference type="InterPro" id="IPR028051">
    <property type="entry name" value="CheX-like_dom"/>
</dbReference>
<sequence>MQITVNERNKMVTELLNGTFSSLETVVSIEHTRMKPQLLERNFHIEYGVLIGITGDIKGKLILSGNPAVFSKIGETMYGMPLEGDMLLSFSGELGNMIAGGLATNIVENGININITAPTLMQGNTTLSGFKQGLRVTTSFDHTGEIDIILLLD</sequence>